<evidence type="ECO:0000313" key="2">
    <source>
        <dbReference type="Proteomes" id="UP001519460"/>
    </source>
</evidence>
<comment type="caution">
    <text evidence="1">The sequence shown here is derived from an EMBL/GenBank/DDBJ whole genome shotgun (WGS) entry which is preliminary data.</text>
</comment>
<proteinExistence type="predicted"/>
<name>A0ABD0KLF7_9CAEN</name>
<dbReference type="Proteomes" id="UP001519460">
    <property type="component" value="Unassembled WGS sequence"/>
</dbReference>
<sequence length="97" mass="11049">MRGVSWCLVVSPKDPPFLPPPLPPPSLFPSCYSTFLLRRKQDLYHQDIDSATSVTRLVRFKLNFGPEHVKTTFRRSTQLETVWLVGGLPFTVSDEMA</sequence>
<accession>A0ABD0KLF7</accession>
<gene>
    <name evidence="1" type="ORF">BaRGS_00020739</name>
</gene>
<dbReference type="EMBL" id="JACVVK020000156">
    <property type="protein sequence ID" value="KAK7487994.1"/>
    <property type="molecule type" value="Genomic_DNA"/>
</dbReference>
<evidence type="ECO:0000313" key="1">
    <source>
        <dbReference type="EMBL" id="KAK7487994.1"/>
    </source>
</evidence>
<organism evidence="1 2">
    <name type="scientific">Batillaria attramentaria</name>
    <dbReference type="NCBI Taxonomy" id="370345"/>
    <lineage>
        <taxon>Eukaryota</taxon>
        <taxon>Metazoa</taxon>
        <taxon>Spiralia</taxon>
        <taxon>Lophotrochozoa</taxon>
        <taxon>Mollusca</taxon>
        <taxon>Gastropoda</taxon>
        <taxon>Caenogastropoda</taxon>
        <taxon>Sorbeoconcha</taxon>
        <taxon>Cerithioidea</taxon>
        <taxon>Batillariidae</taxon>
        <taxon>Batillaria</taxon>
    </lineage>
</organism>
<protein>
    <submittedName>
        <fullName evidence="1">Uncharacterized protein</fullName>
    </submittedName>
</protein>
<reference evidence="1 2" key="1">
    <citation type="journal article" date="2023" name="Sci. Data">
        <title>Genome assembly of the Korean intertidal mud-creeper Batillaria attramentaria.</title>
        <authorList>
            <person name="Patra A.K."/>
            <person name="Ho P.T."/>
            <person name="Jun S."/>
            <person name="Lee S.J."/>
            <person name="Kim Y."/>
            <person name="Won Y.J."/>
        </authorList>
    </citation>
    <scope>NUCLEOTIDE SEQUENCE [LARGE SCALE GENOMIC DNA]</scope>
    <source>
        <strain evidence="1">Wonlab-2016</strain>
    </source>
</reference>
<keyword evidence="2" id="KW-1185">Reference proteome</keyword>
<dbReference type="AlphaFoldDB" id="A0ABD0KLF7"/>